<dbReference type="InParanoid" id="A0A2K2D4M8"/>
<dbReference type="EnsemblPlants" id="PNT69229">
    <property type="protein sequence ID" value="PNT69229"/>
    <property type="gene ID" value="BRADI_3g51585v3"/>
</dbReference>
<reference evidence="2" key="2">
    <citation type="submission" date="2017-06" db="EMBL/GenBank/DDBJ databases">
        <title>WGS assembly of Brachypodium distachyon.</title>
        <authorList>
            <consortium name="The International Brachypodium Initiative"/>
            <person name="Lucas S."/>
            <person name="Harmon-Smith M."/>
            <person name="Lail K."/>
            <person name="Tice H."/>
            <person name="Grimwood J."/>
            <person name="Bruce D."/>
            <person name="Barry K."/>
            <person name="Shu S."/>
            <person name="Lindquist E."/>
            <person name="Wang M."/>
            <person name="Pitluck S."/>
            <person name="Vogel J.P."/>
            <person name="Garvin D.F."/>
            <person name="Mockler T.C."/>
            <person name="Schmutz J."/>
            <person name="Rokhsar D."/>
            <person name="Bevan M.W."/>
        </authorList>
    </citation>
    <scope>NUCLEOTIDE SEQUENCE</scope>
    <source>
        <strain evidence="2">Bd21</strain>
    </source>
</reference>
<reference evidence="3" key="3">
    <citation type="submission" date="2018-08" db="UniProtKB">
        <authorList>
            <consortium name="EnsemblPlants"/>
        </authorList>
    </citation>
    <scope>IDENTIFICATION</scope>
    <source>
        <strain evidence="3">cv. Bd21</strain>
    </source>
</reference>
<sequence>MAGALLPLPAAVPHLPSRPSLIYSAATAMVVDALDRARRRRRPCPWLHLSPASGKKATPPLHLHRGRSTASPLPLRPAVTRHPSGSPGRRATTSYRRRAAPAPPHSGTPRPARQGIFWRRKGKKS</sequence>
<evidence type="ECO:0000313" key="2">
    <source>
        <dbReference type="EMBL" id="PNT69229.1"/>
    </source>
</evidence>
<evidence type="ECO:0000313" key="3">
    <source>
        <dbReference type="EnsemblPlants" id="PNT69229"/>
    </source>
</evidence>
<evidence type="ECO:0000256" key="1">
    <source>
        <dbReference type="SAM" id="MobiDB-lite"/>
    </source>
</evidence>
<proteinExistence type="predicted"/>
<dbReference type="Gramene" id="PNT69229">
    <property type="protein sequence ID" value="PNT69229"/>
    <property type="gene ID" value="BRADI_3g51585v3"/>
</dbReference>
<name>A0A2K2D4M8_BRADI</name>
<dbReference type="Proteomes" id="UP000008810">
    <property type="component" value="Chromosome 3"/>
</dbReference>
<dbReference type="EMBL" id="CM000882">
    <property type="protein sequence ID" value="PNT69229.1"/>
    <property type="molecule type" value="Genomic_DNA"/>
</dbReference>
<keyword evidence="4" id="KW-1185">Reference proteome</keyword>
<feature type="region of interest" description="Disordered" evidence="1">
    <location>
        <begin position="45"/>
        <end position="125"/>
    </location>
</feature>
<reference evidence="2 3" key="1">
    <citation type="journal article" date="2010" name="Nature">
        <title>Genome sequencing and analysis of the model grass Brachypodium distachyon.</title>
        <authorList>
            <consortium name="International Brachypodium Initiative"/>
        </authorList>
    </citation>
    <scope>NUCLEOTIDE SEQUENCE [LARGE SCALE GENOMIC DNA]</scope>
    <source>
        <strain evidence="2 3">Bd21</strain>
    </source>
</reference>
<gene>
    <name evidence="2" type="ORF">BRADI_3g51585v3</name>
</gene>
<evidence type="ECO:0000313" key="4">
    <source>
        <dbReference type="Proteomes" id="UP000008810"/>
    </source>
</evidence>
<organism evidence="2">
    <name type="scientific">Brachypodium distachyon</name>
    <name type="common">Purple false brome</name>
    <name type="synonym">Trachynia distachya</name>
    <dbReference type="NCBI Taxonomy" id="15368"/>
    <lineage>
        <taxon>Eukaryota</taxon>
        <taxon>Viridiplantae</taxon>
        <taxon>Streptophyta</taxon>
        <taxon>Embryophyta</taxon>
        <taxon>Tracheophyta</taxon>
        <taxon>Spermatophyta</taxon>
        <taxon>Magnoliopsida</taxon>
        <taxon>Liliopsida</taxon>
        <taxon>Poales</taxon>
        <taxon>Poaceae</taxon>
        <taxon>BOP clade</taxon>
        <taxon>Pooideae</taxon>
        <taxon>Stipodae</taxon>
        <taxon>Brachypodieae</taxon>
        <taxon>Brachypodium</taxon>
    </lineage>
</organism>
<accession>A0A2K2D4M8</accession>
<dbReference type="AlphaFoldDB" id="A0A2K2D4M8"/>
<protein>
    <submittedName>
        <fullName evidence="2 3">Uncharacterized protein</fullName>
    </submittedName>
</protein>